<accession>A0A1M6LQT6</accession>
<organism evidence="1 2">
    <name type="scientific">Alicyclobacillus tolerans</name>
    <dbReference type="NCBI Taxonomy" id="90970"/>
    <lineage>
        <taxon>Bacteria</taxon>
        <taxon>Bacillati</taxon>
        <taxon>Bacillota</taxon>
        <taxon>Bacilli</taxon>
        <taxon>Bacillales</taxon>
        <taxon>Alicyclobacillaceae</taxon>
        <taxon>Alicyclobacillus</taxon>
    </lineage>
</organism>
<evidence type="ECO:0000313" key="1">
    <source>
        <dbReference type="EMBL" id="SHJ73557.1"/>
    </source>
</evidence>
<proteinExistence type="predicted"/>
<sequence>MSMSVKEKDKLAVQKDQIGLVYEKINSITTVLERSYGIKAIPLIDSAHDECQLVLQPTGEPVGTTHYYDTQDMLEVDAEHEAAHLADFLVRHVINKCQG</sequence>
<dbReference type="AlphaFoldDB" id="A0A1M6LQT6"/>
<dbReference type="Proteomes" id="UP000184016">
    <property type="component" value="Unassembled WGS sequence"/>
</dbReference>
<dbReference type="STRING" id="1830138.SAMN05443507_10351"/>
<dbReference type="RefSeq" id="WP_072872969.1">
    <property type="nucleotide sequence ID" value="NZ_FRAF01000003.1"/>
</dbReference>
<dbReference type="EMBL" id="FRAF01000003">
    <property type="protein sequence ID" value="SHJ73557.1"/>
    <property type="molecule type" value="Genomic_DNA"/>
</dbReference>
<evidence type="ECO:0000313" key="2">
    <source>
        <dbReference type="Proteomes" id="UP000184016"/>
    </source>
</evidence>
<dbReference type="OrthoDB" id="2377204at2"/>
<protein>
    <submittedName>
        <fullName evidence="1">Uncharacterized protein</fullName>
    </submittedName>
</protein>
<keyword evidence="2" id="KW-1185">Reference proteome</keyword>
<gene>
    <name evidence="1" type="ORF">SAMN05443507_10351</name>
</gene>
<reference evidence="2" key="1">
    <citation type="submission" date="2016-11" db="EMBL/GenBank/DDBJ databases">
        <authorList>
            <person name="Varghese N."/>
            <person name="Submissions S."/>
        </authorList>
    </citation>
    <scope>NUCLEOTIDE SEQUENCE [LARGE SCALE GENOMIC DNA]</scope>
    <source>
        <strain evidence="2">USBA-503</strain>
    </source>
</reference>
<name>A0A1M6LQT6_9BACL</name>